<dbReference type="CDD" id="cd23509">
    <property type="entry name" value="Gnk2-like"/>
    <property type="match status" value="1"/>
</dbReference>
<organism evidence="6 7">
    <name type="scientific">Paspalum notatum var. saurae</name>
    <dbReference type="NCBI Taxonomy" id="547442"/>
    <lineage>
        <taxon>Eukaryota</taxon>
        <taxon>Viridiplantae</taxon>
        <taxon>Streptophyta</taxon>
        <taxon>Embryophyta</taxon>
        <taxon>Tracheophyta</taxon>
        <taxon>Spermatophyta</taxon>
        <taxon>Magnoliopsida</taxon>
        <taxon>Liliopsida</taxon>
        <taxon>Poales</taxon>
        <taxon>Poaceae</taxon>
        <taxon>PACMAD clade</taxon>
        <taxon>Panicoideae</taxon>
        <taxon>Andropogonodae</taxon>
        <taxon>Paspaleae</taxon>
        <taxon>Paspalinae</taxon>
        <taxon>Paspalum</taxon>
    </lineage>
</organism>
<protein>
    <recommendedName>
        <fullName evidence="4">Gnk2-homologous domain-containing protein</fullName>
    </recommendedName>
</protein>
<dbReference type="FunFam" id="3.30.430.20:FF:000010">
    <property type="entry name" value="Cysteine-rich receptor-like protein kinase 10"/>
    <property type="match status" value="1"/>
</dbReference>
<dbReference type="InterPro" id="IPR002902">
    <property type="entry name" value="GNK2"/>
</dbReference>
<evidence type="ECO:0000313" key="5">
    <source>
        <dbReference type="EMBL" id="WVZ66219.1"/>
    </source>
</evidence>
<dbReference type="EMBL" id="CP144747">
    <property type="protein sequence ID" value="WVZ66242.1"/>
    <property type="molecule type" value="Genomic_DNA"/>
</dbReference>
<dbReference type="PROSITE" id="PS51473">
    <property type="entry name" value="GNK2"/>
    <property type="match status" value="1"/>
</dbReference>
<proteinExistence type="predicted"/>
<dbReference type="Gene3D" id="3.30.430.20">
    <property type="entry name" value="Gnk2 domain, C-X8-C-X2-C motif"/>
    <property type="match status" value="1"/>
</dbReference>
<dbReference type="Proteomes" id="UP001341281">
    <property type="component" value="Chromosome 03"/>
</dbReference>
<sequence length="147" mass="14993">MLATGSYAALLAAIVVVLAVLPSPAVATQLPPSCDVGSRYVANSTFQANLNLVEAALPANASASPAGFATASVGAAPDQANALALCRGDINASDCATCVAAAFRDARQACPLIKGATVYRDACVLLYASTQFLDFITDDQWIPSELV</sequence>
<keyword evidence="7" id="KW-1185">Reference proteome</keyword>
<dbReference type="AlphaFoldDB" id="A0AAQ3T6N5"/>
<keyword evidence="1 3" id="KW-0732">Signal</keyword>
<accession>A0AAQ3T6N5</accession>
<evidence type="ECO:0000256" key="1">
    <source>
        <dbReference type="ARBA" id="ARBA00022729"/>
    </source>
</evidence>
<name>A0AAQ3T6N5_PASNO</name>
<evidence type="ECO:0000313" key="6">
    <source>
        <dbReference type="EMBL" id="WVZ66242.1"/>
    </source>
</evidence>
<keyword evidence="2" id="KW-0677">Repeat</keyword>
<feature type="domain" description="Gnk2-homologous" evidence="4">
    <location>
        <begin position="28"/>
        <end position="132"/>
    </location>
</feature>
<evidence type="ECO:0000256" key="2">
    <source>
        <dbReference type="ARBA" id="ARBA00022737"/>
    </source>
</evidence>
<gene>
    <name evidence="5" type="ORF">U9M48_015476</name>
    <name evidence="6" type="ORF">U9M48_015494</name>
</gene>
<reference evidence="6 7" key="1">
    <citation type="submission" date="2024-02" db="EMBL/GenBank/DDBJ databases">
        <title>High-quality chromosome-scale genome assembly of Pensacola bahiagrass (Paspalum notatum Flugge var. saurae).</title>
        <authorList>
            <person name="Vega J.M."/>
            <person name="Podio M."/>
            <person name="Orjuela J."/>
            <person name="Siena L.A."/>
            <person name="Pessino S.C."/>
            <person name="Combes M.C."/>
            <person name="Mariac C."/>
            <person name="Albertini E."/>
            <person name="Pupilli F."/>
            <person name="Ortiz J.P.A."/>
            <person name="Leblanc O."/>
        </authorList>
    </citation>
    <scope>NUCLEOTIDE SEQUENCE [LARGE SCALE GENOMIC DNA]</scope>
    <source>
        <strain evidence="6">R1</strain>
        <tissue evidence="6">Leaf</tissue>
    </source>
</reference>
<evidence type="ECO:0000259" key="4">
    <source>
        <dbReference type="PROSITE" id="PS51473"/>
    </source>
</evidence>
<evidence type="ECO:0000313" key="7">
    <source>
        <dbReference type="Proteomes" id="UP001341281"/>
    </source>
</evidence>
<feature type="signal peptide" evidence="3">
    <location>
        <begin position="1"/>
        <end position="27"/>
    </location>
</feature>
<dbReference type="InterPro" id="IPR038408">
    <property type="entry name" value="GNK2_sf"/>
</dbReference>
<evidence type="ECO:0000256" key="3">
    <source>
        <dbReference type="SAM" id="SignalP"/>
    </source>
</evidence>
<dbReference type="EMBL" id="CP144747">
    <property type="protein sequence ID" value="WVZ66219.1"/>
    <property type="molecule type" value="Genomic_DNA"/>
</dbReference>
<dbReference type="PANTHER" id="PTHR32099:SF9">
    <property type="entry name" value="OS07G0538300 PROTEIN"/>
    <property type="match status" value="1"/>
</dbReference>
<feature type="chain" id="PRO_5044712195" description="Gnk2-homologous domain-containing protein" evidence="3">
    <location>
        <begin position="28"/>
        <end position="147"/>
    </location>
</feature>
<dbReference type="Pfam" id="PF01657">
    <property type="entry name" value="Stress-antifung"/>
    <property type="match status" value="1"/>
</dbReference>
<dbReference type="PANTHER" id="PTHR32099">
    <property type="entry name" value="CYSTEINE-RICH REPEAT SECRETORY PROTEIN"/>
    <property type="match status" value="1"/>
</dbReference>